<accession>A0A852STS5</accession>
<reference evidence="3 4" key="1">
    <citation type="submission" date="2020-07" db="EMBL/GenBank/DDBJ databases">
        <title>Sequencing the genomes of 1000 actinobacteria strains.</title>
        <authorList>
            <person name="Klenk H.-P."/>
        </authorList>
    </citation>
    <scope>NUCLEOTIDE SEQUENCE [LARGE SCALE GENOMIC DNA]</scope>
    <source>
        <strain evidence="3 4">DSM 26474</strain>
    </source>
</reference>
<dbReference type="EMBL" id="JACCBM010000001">
    <property type="protein sequence ID" value="NYD72267.1"/>
    <property type="molecule type" value="Genomic_DNA"/>
</dbReference>
<evidence type="ECO:0000259" key="2">
    <source>
        <dbReference type="Pfam" id="PF22422"/>
    </source>
</evidence>
<sequence length="710" mass="74601">MTAVLPSPSTSQEIPAMSHPLQPFLNDATVVLAAPTQAWSAASGAMTEPIHGVYHSDTRVLRGLGLEVGGAAPETVSQSSHGSSDTVFTALVRSIDDRTADPRVRLDARRTVTPGGFAEELRLTSALGHEIVTEVRLTLAADFAPMQIVKAGLAGSGLDGAPDARAALDPVTAVERGDAVLLASGTSTARLDAPGAAIAVAEGEGTDPAARVTLTWPLVVPAHGSATLSWRLALEDSAAVVTGASGTAEWADARVDAGDSRLAHWNRRALHDLAALRMETSRAPGEPFLAAGAPWFFTLFGRDSLWAARLLLPLGTELAASTLRVLAGLQGERTVGETAEQPGKIMHELRPGQLTMPGEDITLPPLYYGTVDATALWIVLLAEARRWGLPDDEVRPLLPNLKRALEWMRDHGDSDGDGFLEYADTTGHGLANQGWKDSGDSVQWRDGRLAEGPIALCEVQGYAYQAARDGAELLDAFGEPDGDEWRAWATALADRFRASFWIERDGGRYPAIALDAAKRPVDTLTSNIGHLLGTGILNADEAADVARLLVDERLDSGFGLRTMATDSAGFWPLSYHGGSVWAHDTAIAVQGLAREGFRAEAAELGRGLLRAAESFGYRMPELHSGDSAAVTAVPAPYPAACRPQAWSAAAAVAVAVAATDARPAPDRTTLLVAPLADAALGHVTLDGLRVAGRAFRVVATPDAATATPLA</sequence>
<proteinExistence type="predicted"/>
<name>A0A852STS5_9MICO</name>
<protein>
    <submittedName>
        <fullName evidence="3">Glycogen debranching enzyme</fullName>
    </submittedName>
</protein>
<evidence type="ECO:0000259" key="1">
    <source>
        <dbReference type="Pfam" id="PF14742"/>
    </source>
</evidence>
<dbReference type="InterPro" id="IPR032856">
    <property type="entry name" value="GDE_N_bis"/>
</dbReference>
<dbReference type="Gene3D" id="1.50.10.10">
    <property type="match status" value="1"/>
</dbReference>
<dbReference type="Pfam" id="PF22422">
    <property type="entry name" value="MGH1-like_GH"/>
    <property type="match status" value="1"/>
</dbReference>
<dbReference type="SUPFAM" id="SSF48208">
    <property type="entry name" value="Six-hairpin glycosidases"/>
    <property type="match status" value="1"/>
</dbReference>
<dbReference type="Pfam" id="PF14742">
    <property type="entry name" value="GDE_N_bis"/>
    <property type="match status" value="1"/>
</dbReference>
<dbReference type="InterPro" id="IPR008928">
    <property type="entry name" value="6-hairpin_glycosidase_sf"/>
</dbReference>
<keyword evidence="4" id="KW-1185">Reference proteome</keyword>
<dbReference type="InterPro" id="IPR054491">
    <property type="entry name" value="MGH1-like_GH"/>
</dbReference>
<dbReference type="InterPro" id="IPR012341">
    <property type="entry name" value="6hp_glycosidase-like_sf"/>
</dbReference>
<dbReference type="RefSeq" id="WP_246306485.1">
    <property type="nucleotide sequence ID" value="NZ_BSEW01000002.1"/>
</dbReference>
<gene>
    <name evidence="3" type="ORF">BJ984_003425</name>
</gene>
<dbReference type="GO" id="GO:0005975">
    <property type="term" value="P:carbohydrate metabolic process"/>
    <property type="evidence" value="ECO:0007669"/>
    <property type="project" value="InterPro"/>
</dbReference>
<feature type="domain" description="Putative glycogen debranching enzyme N-terminal" evidence="1">
    <location>
        <begin position="34"/>
        <end position="231"/>
    </location>
</feature>
<evidence type="ECO:0000313" key="3">
    <source>
        <dbReference type="EMBL" id="NYD72267.1"/>
    </source>
</evidence>
<dbReference type="Proteomes" id="UP000549913">
    <property type="component" value="Unassembled WGS sequence"/>
</dbReference>
<evidence type="ECO:0000313" key="4">
    <source>
        <dbReference type="Proteomes" id="UP000549913"/>
    </source>
</evidence>
<organism evidence="3 4">
    <name type="scientific">Herbiconiux flava</name>
    <dbReference type="NCBI Taxonomy" id="881268"/>
    <lineage>
        <taxon>Bacteria</taxon>
        <taxon>Bacillati</taxon>
        <taxon>Actinomycetota</taxon>
        <taxon>Actinomycetes</taxon>
        <taxon>Micrococcales</taxon>
        <taxon>Microbacteriaceae</taxon>
        <taxon>Herbiconiux</taxon>
    </lineage>
</organism>
<comment type="caution">
    <text evidence="3">The sequence shown here is derived from an EMBL/GenBank/DDBJ whole genome shotgun (WGS) entry which is preliminary data.</text>
</comment>
<dbReference type="AlphaFoldDB" id="A0A852STS5"/>
<feature type="domain" description="Mannosylglycerate hydrolase MGH1-like glycoside hydrolase" evidence="2">
    <location>
        <begin position="371"/>
        <end position="614"/>
    </location>
</feature>